<dbReference type="AlphaFoldDB" id="A0A7V2ZKB4"/>
<proteinExistence type="predicted"/>
<reference evidence="1" key="1">
    <citation type="journal article" date="2020" name="mSystems">
        <title>Genome- and Community-Level Interaction Insights into Carbon Utilization and Element Cycling Functions of Hydrothermarchaeota in Hydrothermal Sediment.</title>
        <authorList>
            <person name="Zhou Z."/>
            <person name="Liu Y."/>
            <person name="Xu W."/>
            <person name="Pan J."/>
            <person name="Luo Z.H."/>
            <person name="Li M."/>
        </authorList>
    </citation>
    <scope>NUCLEOTIDE SEQUENCE [LARGE SCALE GENOMIC DNA]</scope>
    <source>
        <strain evidence="1">SpSt-479</strain>
    </source>
</reference>
<evidence type="ECO:0000313" key="1">
    <source>
        <dbReference type="EMBL" id="HFI91556.1"/>
    </source>
</evidence>
<sequence length="583" mass="66425">MKKNHCIVSIVILVSIILSLDIFSQNISQQLQQRINYKNPKLIKLPVQSFEIKKLKPVKFQSFTLNDFNLKKNETVLLKNGKSISSEKFLFEVNEIEKRLNDLGYSLRNNENEIVLAKFIYPYEQLQKQKNLFSHTAKKYLKENLKVTPCGLLNESEIKTAIKSGVPKEPWPITQNRKWSVEFGNENFGAEITSEFNFTAEDRIASMKINSDSEIDIRIKLLGENIPALKLLDRTFNSPSQNNIIIFLFNNKAIEDNLSSVSTKNYFRELNWESAFELSIGPFNLNGNLKTTGKAGLTKIFDSDKLRFTEELKPYLDLDFSGELNSDFEIVEAGVQGKLKLINDTLSLKRTIELNNPGAESFFNYNAEANNNLVSALKGKIYASLKVDYLVGSKKFVVVFYDDESGISAEQNLFSQKIIQPSKRDRELWLEIKRINGITNYSARNEKIDVLPKSFIVEVEAAGQSFCDTLADWNKDGVIESPIQFRLPLLSSLSIPIKIQVREKYKIGEMNAESQLDFSKGDEKAIQFCYNPVTRKIFGDASGDEDKEIILTGDTNYFGERNHSIRFKLSSGMQFKSAPSKVK</sequence>
<gene>
    <name evidence="1" type="ORF">ENS31_08535</name>
</gene>
<accession>A0A7V2ZKB4</accession>
<organism evidence="1">
    <name type="scientific">Ignavibacterium album</name>
    <dbReference type="NCBI Taxonomy" id="591197"/>
    <lineage>
        <taxon>Bacteria</taxon>
        <taxon>Pseudomonadati</taxon>
        <taxon>Ignavibacteriota</taxon>
        <taxon>Ignavibacteria</taxon>
        <taxon>Ignavibacteriales</taxon>
        <taxon>Ignavibacteriaceae</taxon>
        <taxon>Ignavibacterium</taxon>
    </lineage>
</organism>
<dbReference type="EMBL" id="DSUJ01000008">
    <property type="protein sequence ID" value="HFI91556.1"/>
    <property type="molecule type" value="Genomic_DNA"/>
</dbReference>
<comment type="caution">
    <text evidence="1">The sequence shown here is derived from an EMBL/GenBank/DDBJ whole genome shotgun (WGS) entry which is preliminary data.</text>
</comment>
<protein>
    <submittedName>
        <fullName evidence="1">Uncharacterized protein</fullName>
    </submittedName>
</protein>
<name>A0A7V2ZKB4_9BACT</name>